<keyword evidence="1" id="KW-1133">Transmembrane helix</keyword>
<dbReference type="RefSeq" id="WP_146849298.1">
    <property type="nucleotide sequence ID" value="NZ_BKAG01000005.1"/>
</dbReference>
<dbReference type="PANTHER" id="PTHR37938">
    <property type="entry name" value="BLL0215 PROTEIN"/>
    <property type="match status" value="1"/>
</dbReference>
<protein>
    <recommendedName>
        <fullName evidence="2">YdbS-like PH domain-containing protein</fullName>
    </recommendedName>
</protein>
<evidence type="ECO:0000313" key="4">
    <source>
        <dbReference type="Proteomes" id="UP000321577"/>
    </source>
</evidence>
<reference evidence="3 4" key="1">
    <citation type="submission" date="2019-07" db="EMBL/GenBank/DDBJ databases">
        <title>Whole genome shotgun sequence of Brevifollis gellanilyticus NBRC 108608.</title>
        <authorList>
            <person name="Hosoyama A."/>
            <person name="Uohara A."/>
            <person name="Ohji S."/>
            <person name="Ichikawa N."/>
        </authorList>
    </citation>
    <scope>NUCLEOTIDE SEQUENCE [LARGE SCALE GENOMIC DNA]</scope>
    <source>
        <strain evidence="3 4">NBRC 108608</strain>
    </source>
</reference>
<feature type="transmembrane region" description="Helical" evidence="1">
    <location>
        <begin position="53"/>
        <end position="71"/>
    </location>
</feature>
<evidence type="ECO:0000256" key="1">
    <source>
        <dbReference type="SAM" id="Phobius"/>
    </source>
</evidence>
<proteinExistence type="predicted"/>
<dbReference type="OrthoDB" id="9790842at2"/>
<feature type="transmembrane region" description="Helical" evidence="1">
    <location>
        <begin position="26"/>
        <end position="46"/>
    </location>
</feature>
<accession>A0A512M527</accession>
<feature type="domain" description="YdbS-like PH" evidence="2">
    <location>
        <begin position="74"/>
        <end position="148"/>
    </location>
</feature>
<dbReference type="PANTHER" id="PTHR37938:SF1">
    <property type="entry name" value="BLL0215 PROTEIN"/>
    <property type="match status" value="1"/>
</dbReference>
<dbReference type="Proteomes" id="UP000321577">
    <property type="component" value="Unassembled WGS sequence"/>
</dbReference>
<name>A0A512M527_9BACT</name>
<evidence type="ECO:0000259" key="2">
    <source>
        <dbReference type="Pfam" id="PF03703"/>
    </source>
</evidence>
<dbReference type="InterPro" id="IPR005182">
    <property type="entry name" value="YdbS-like_PH"/>
</dbReference>
<dbReference type="Pfam" id="PF03703">
    <property type="entry name" value="bPH_2"/>
    <property type="match status" value="1"/>
</dbReference>
<dbReference type="AlphaFoldDB" id="A0A512M527"/>
<comment type="caution">
    <text evidence="3">The sequence shown here is derived from an EMBL/GenBank/DDBJ whole genome shotgun (WGS) entry which is preliminary data.</text>
</comment>
<keyword evidence="4" id="KW-1185">Reference proteome</keyword>
<organism evidence="3 4">
    <name type="scientific">Brevifollis gellanilyticus</name>
    <dbReference type="NCBI Taxonomy" id="748831"/>
    <lineage>
        <taxon>Bacteria</taxon>
        <taxon>Pseudomonadati</taxon>
        <taxon>Verrucomicrobiota</taxon>
        <taxon>Verrucomicrobiia</taxon>
        <taxon>Verrucomicrobiales</taxon>
        <taxon>Verrucomicrobiaceae</taxon>
    </lineage>
</organism>
<keyword evidence="1" id="KW-0472">Membrane</keyword>
<evidence type="ECO:0000313" key="3">
    <source>
        <dbReference type="EMBL" id="GEP41829.1"/>
    </source>
</evidence>
<sequence>MNSESITPAAVETSLWKGNTSQWVHFWYYLFCIIIAVGIGVGATIMAPATAGLAYVALVIPLLMWLIRWWVTKCTHYELTTQRLKISTGVLNRQLDELELFRVKDYAMDQPLALRLVGLGNLTLVTSDASTPTVAMRAIANVEDVREKLRTAVQAERDRKRVREMDVDNLDPGAAPAIG</sequence>
<gene>
    <name evidence="3" type="ORF">BGE01nite_11200</name>
</gene>
<keyword evidence="1" id="KW-0812">Transmembrane</keyword>
<dbReference type="EMBL" id="BKAG01000005">
    <property type="protein sequence ID" value="GEP41829.1"/>
    <property type="molecule type" value="Genomic_DNA"/>
</dbReference>